<dbReference type="EMBL" id="GBRH01165034">
    <property type="protein sequence ID" value="JAE32862.1"/>
    <property type="molecule type" value="Transcribed_RNA"/>
</dbReference>
<dbReference type="AlphaFoldDB" id="A0A0A9H7Y8"/>
<feature type="compositionally biased region" description="Polar residues" evidence="1">
    <location>
        <begin position="28"/>
        <end position="38"/>
    </location>
</feature>
<protein>
    <submittedName>
        <fullName evidence="2">Uncharacterized protein</fullName>
    </submittedName>
</protein>
<sequence>MAASPAKVTLRAPRRWIRVRNSRAPATRKSSNSGTVNCANRPVARRK</sequence>
<organism evidence="2">
    <name type="scientific">Arundo donax</name>
    <name type="common">Giant reed</name>
    <name type="synonym">Donax arundinaceus</name>
    <dbReference type="NCBI Taxonomy" id="35708"/>
    <lineage>
        <taxon>Eukaryota</taxon>
        <taxon>Viridiplantae</taxon>
        <taxon>Streptophyta</taxon>
        <taxon>Embryophyta</taxon>
        <taxon>Tracheophyta</taxon>
        <taxon>Spermatophyta</taxon>
        <taxon>Magnoliopsida</taxon>
        <taxon>Liliopsida</taxon>
        <taxon>Poales</taxon>
        <taxon>Poaceae</taxon>
        <taxon>PACMAD clade</taxon>
        <taxon>Arundinoideae</taxon>
        <taxon>Arundineae</taxon>
        <taxon>Arundo</taxon>
    </lineage>
</organism>
<evidence type="ECO:0000313" key="2">
    <source>
        <dbReference type="EMBL" id="JAE32862.1"/>
    </source>
</evidence>
<name>A0A0A9H7Y8_ARUDO</name>
<reference evidence="2" key="2">
    <citation type="journal article" date="2015" name="Data Brief">
        <title>Shoot transcriptome of the giant reed, Arundo donax.</title>
        <authorList>
            <person name="Barrero R.A."/>
            <person name="Guerrero F.D."/>
            <person name="Moolhuijzen P."/>
            <person name="Goolsby J.A."/>
            <person name="Tidwell J."/>
            <person name="Bellgard S.E."/>
            <person name="Bellgard M.I."/>
        </authorList>
    </citation>
    <scope>NUCLEOTIDE SEQUENCE</scope>
    <source>
        <tissue evidence="2">Shoot tissue taken approximately 20 cm above the soil surface</tissue>
    </source>
</reference>
<accession>A0A0A9H7Y8</accession>
<feature type="region of interest" description="Disordered" evidence="1">
    <location>
        <begin position="22"/>
        <end position="47"/>
    </location>
</feature>
<reference evidence="2" key="1">
    <citation type="submission" date="2014-09" db="EMBL/GenBank/DDBJ databases">
        <authorList>
            <person name="Magalhaes I.L.F."/>
            <person name="Oliveira U."/>
            <person name="Santos F.R."/>
            <person name="Vidigal T.H.D.A."/>
            <person name="Brescovit A.D."/>
            <person name="Santos A.J."/>
        </authorList>
    </citation>
    <scope>NUCLEOTIDE SEQUENCE</scope>
    <source>
        <tissue evidence="2">Shoot tissue taken approximately 20 cm above the soil surface</tissue>
    </source>
</reference>
<proteinExistence type="predicted"/>
<evidence type="ECO:0000256" key="1">
    <source>
        <dbReference type="SAM" id="MobiDB-lite"/>
    </source>
</evidence>